<keyword evidence="3" id="KW-1185">Reference proteome</keyword>
<comment type="caution">
    <text evidence="2">The sequence shown here is derived from an EMBL/GenBank/DDBJ whole genome shotgun (WGS) entry which is preliminary data.</text>
</comment>
<dbReference type="EMBL" id="JACVFC010000003">
    <property type="protein sequence ID" value="MBC9933200.1"/>
    <property type="molecule type" value="Genomic_DNA"/>
</dbReference>
<gene>
    <name evidence="2" type="ORF">ICL07_22615</name>
</gene>
<dbReference type="Pfam" id="PF03572">
    <property type="entry name" value="Peptidase_S41"/>
    <property type="match status" value="1"/>
</dbReference>
<dbReference type="InterPro" id="IPR029045">
    <property type="entry name" value="ClpP/crotonase-like_dom_sf"/>
</dbReference>
<feature type="domain" description="Tail specific protease" evidence="1">
    <location>
        <begin position="15"/>
        <end position="60"/>
    </location>
</feature>
<dbReference type="Proteomes" id="UP000659124">
    <property type="component" value="Unassembled WGS sequence"/>
</dbReference>
<dbReference type="RefSeq" id="WP_188090321.1">
    <property type="nucleotide sequence ID" value="NZ_JACVFC010000003.1"/>
</dbReference>
<sequence>MRWIHLFLTDLVSVSGSRMSDVIVDLRYNAGGNLTELDRLANLLTPFGAEGKVMRKEQYNLLVKSGKTSLLLKQPIPGADGLPIYYNGKAITCGEVDYTEEKNTVYFNKVGGDKWLNL</sequence>
<dbReference type="Gene3D" id="3.90.226.10">
    <property type="entry name" value="2-enoyl-CoA Hydratase, Chain A, domain 1"/>
    <property type="match status" value="1"/>
</dbReference>
<proteinExistence type="predicted"/>
<evidence type="ECO:0000259" key="1">
    <source>
        <dbReference type="Pfam" id="PF03572"/>
    </source>
</evidence>
<evidence type="ECO:0000313" key="3">
    <source>
        <dbReference type="Proteomes" id="UP000659124"/>
    </source>
</evidence>
<accession>A0ABR7TRT2</accession>
<name>A0ABR7TRT2_9BACT</name>
<protein>
    <recommendedName>
        <fullName evidence="1">Tail specific protease domain-containing protein</fullName>
    </recommendedName>
</protein>
<reference evidence="2 3" key="1">
    <citation type="submission" date="2020-09" db="EMBL/GenBank/DDBJ databases">
        <title>Genome sequences of type strains of Chitinophaga qingshengii and Chitinophaga varians.</title>
        <authorList>
            <person name="Kittiwongwattana C."/>
        </authorList>
    </citation>
    <scope>NUCLEOTIDE SEQUENCE [LARGE SCALE GENOMIC DNA]</scope>
    <source>
        <strain evidence="2 3">JCM 30026</strain>
    </source>
</reference>
<evidence type="ECO:0000313" key="2">
    <source>
        <dbReference type="EMBL" id="MBC9933200.1"/>
    </source>
</evidence>
<dbReference type="InterPro" id="IPR005151">
    <property type="entry name" value="Tail-specific_protease"/>
</dbReference>
<dbReference type="SUPFAM" id="SSF52096">
    <property type="entry name" value="ClpP/crotonase"/>
    <property type="match status" value="1"/>
</dbReference>
<organism evidence="2 3">
    <name type="scientific">Chitinophaga qingshengii</name>
    <dbReference type="NCBI Taxonomy" id="1569794"/>
    <lineage>
        <taxon>Bacteria</taxon>
        <taxon>Pseudomonadati</taxon>
        <taxon>Bacteroidota</taxon>
        <taxon>Chitinophagia</taxon>
        <taxon>Chitinophagales</taxon>
        <taxon>Chitinophagaceae</taxon>
        <taxon>Chitinophaga</taxon>
    </lineage>
</organism>